<dbReference type="InterPro" id="IPR015943">
    <property type="entry name" value="WD40/YVTN_repeat-like_dom_sf"/>
</dbReference>
<dbReference type="GO" id="GO:0036159">
    <property type="term" value="P:inner dynein arm assembly"/>
    <property type="evidence" value="ECO:0007669"/>
    <property type="project" value="TreeGrafter"/>
</dbReference>
<keyword evidence="2" id="KW-0963">Cytoplasm</keyword>
<dbReference type="SMART" id="SM00320">
    <property type="entry name" value="WD40"/>
    <property type="match status" value="3"/>
</dbReference>
<keyword evidence="3" id="KW-0853">WD repeat</keyword>
<accession>A0A6A5BIL1</accession>
<name>A0A6A5BIL1_NAEFO</name>
<evidence type="ECO:0000256" key="5">
    <source>
        <dbReference type="SAM" id="MobiDB-lite"/>
    </source>
</evidence>
<dbReference type="GO" id="GO:0045504">
    <property type="term" value="F:dynein heavy chain binding"/>
    <property type="evidence" value="ECO:0007669"/>
    <property type="project" value="TreeGrafter"/>
</dbReference>
<dbReference type="GO" id="GO:0036156">
    <property type="term" value="C:inner dynein arm"/>
    <property type="evidence" value="ECO:0007669"/>
    <property type="project" value="TreeGrafter"/>
</dbReference>
<keyword evidence="4" id="KW-0677">Repeat</keyword>
<evidence type="ECO:0000256" key="2">
    <source>
        <dbReference type="ARBA" id="ARBA00022490"/>
    </source>
</evidence>
<dbReference type="PANTHER" id="PTHR12442">
    <property type="entry name" value="DYNEIN INTERMEDIATE CHAIN"/>
    <property type="match status" value="1"/>
</dbReference>
<dbReference type="AlphaFoldDB" id="A0A6A5BIL1"/>
<evidence type="ECO:0000313" key="6">
    <source>
        <dbReference type="EMBL" id="KAF0973555.1"/>
    </source>
</evidence>
<dbReference type="VEuPathDB" id="AmoebaDB:FDP41_008259"/>
<comment type="subcellular location">
    <subcellularLocation>
        <location evidence="1">Cytoplasm</location>
    </subcellularLocation>
</comment>
<evidence type="ECO:0000256" key="1">
    <source>
        <dbReference type="ARBA" id="ARBA00004496"/>
    </source>
</evidence>
<dbReference type="OMA" id="EPMLTHH"/>
<dbReference type="SUPFAM" id="SSF50978">
    <property type="entry name" value="WD40 repeat-like"/>
    <property type="match status" value="1"/>
</dbReference>
<feature type="compositionally biased region" description="Polar residues" evidence="5">
    <location>
        <begin position="688"/>
        <end position="706"/>
    </location>
</feature>
<dbReference type="GeneID" id="68115477"/>
<dbReference type="RefSeq" id="XP_044558268.1">
    <property type="nucleotide sequence ID" value="XM_044712093.1"/>
</dbReference>
<keyword evidence="7" id="KW-1185">Reference proteome</keyword>
<evidence type="ECO:0000313" key="7">
    <source>
        <dbReference type="Proteomes" id="UP000444721"/>
    </source>
</evidence>
<dbReference type="OrthoDB" id="366230at2759"/>
<gene>
    <name evidence="6" type="ORF">FDP41_008259</name>
</gene>
<proteinExistence type="predicted"/>
<feature type="region of interest" description="Disordered" evidence="5">
    <location>
        <begin position="30"/>
        <end position="50"/>
    </location>
</feature>
<evidence type="ECO:0000256" key="4">
    <source>
        <dbReference type="ARBA" id="ARBA00022737"/>
    </source>
</evidence>
<dbReference type="InterPro" id="IPR001680">
    <property type="entry name" value="WD40_rpt"/>
</dbReference>
<comment type="caution">
    <text evidence="6">The sequence shown here is derived from an EMBL/GenBank/DDBJ whole genome shotgun (WGS) entry which is preliminary data.</text>
</comment>
<dbReference type="GO" id="GO:0060294">
    <property type="term" value="P:cilium movement involved in cell motility"/>
    <property type="evidence" value="ECO:0007669"/>
    <property type="project" value="TreeGrafter"/>
</dbReference>
<organism evidence="6 7">
    <name type="scientific">Naegleria fowleri</name>
    <name type="common">Brain eating amoeba</name>
    <dbReference type="NCBI Taxonomy" id="5763"/>
    <lineage>
        <taxon>Eukaryota</taxon>
        <taxon>Discoba</taxon>
        <taxon>Heterolobosea</taxon>
        <taxon>Tetramitia</taxon>
        <taxon>Eutetramitia</taxon>
        <taxon>Vahlkampfiidae</taxon>
        <taxon>Naegleria</taxon>
    </lineage>
</organism>
<protein>
    <submittedName>
        <fullName evidence="6">Uncharacterized protein</fullName>
    </submittedName>
</protein>
<dbReference type="VEuPathDB" id="AmoebaDB:NF0002760"/>
<dbReference type="InterPro" id="IPR050687">
    <property type="entry name" value="Dynein_IC"/>
</dbReference>
<feature type="region of interest" description="Disordered" evidence="5">
    <location>
        <begin position="672"/>
        <end position="722"/>
    </location>
</feature>
<reference evidence="6 7" key="1">
    <citation type="journal article" date="2019" name="Sci. Rep.">
        <title>Nanopore sequencing improves the draft genome of the human pathogenic amoeba Naegleria fowleri.</title>
        <authorList>
            <person name="Liechti N."/>
            <person name="Schurch N."/>
            <person name="Bruggmann R."/>
            <person name="Wittwer M."/>
        </authorList>
    </citation>
    <scope>NUCLEOTIDE SEQUENCE [LARGE SCALE GENOMIC DNA]</scope>
    <source>
        <strain evidence="6 7">ATCC 30894</strain>
    </source>
</reference>
<evidence type="ECO:0000256" key="3">
    <source>
        <dbReference type="ARBA" id="ARBA00022574"/>
    </source>
</evidence>
<dbReference type="GO" id="GO:0045503">
    <property type="term" value="F:dynein light chain binding"/>
    <property type="evidence" value="ECO:0007669"/>
    <property type="project" value="TreeGrafter"/>
</dbReference>
<dbReference type="Proteomes" id="UP000444721">
    <property type="component" value="Unassembled WGS sequence"/>
</dbReference>
<dbReference type="InterPro" id="IPR036322">
    <property type="entry name" value="WD40_repeat_dom_sf"/>
</dbReference>
<dbReference type="EMBL" id="VFQX01000060">
    <property type="protein sequence ID" value="KAF0973555.1"/>
    <property type="molecule type" value="Genomic_DNA"/>
</dbReference>
<feature type="compositionally biased region" description="Basic and acidic residues" evidence="5">
    <location>
        <begin position="672"/>
        <end position="687"/>
    </location>
</feature>
<dbReference type="PANTHER" id="PTHR12442:SF5">
    <property type="entry name" value="DYNEIN AXONEMAL INTERMEDIATE CHAIN 3"/>
    <property type="match status" value="1"/>
</dbReference>
<dbReference type="VEuPathDB" id="AmoebaDB:NfTy_090990"/>
<dbReference type="Gene3D" id="2.130.10.10">
    <property type="entry name" value="YVTN repeat-like/Quinoprotein amine dehydrogenase"/>
    <property type="match status" value="2"/>
</dbReference>
<sequence>MTTIISGQPMIDDDAESEQVVDENLDWNDAKQEESRPATVSSVHSNGVAAKKERDTVAEILAEKVQQIRPLTKMRFTRKFKHFGREIQNIEDDTNDSYRFFPPVKDPRYQPSDQRLERDYGVQCGEALVERSIQTDWFRKVNHFSQVNIAESIANQNISTKDDSASITQFLKNISPLLFEALDQNTTLDIFKDDFAELKIGDDSFIGTKSESQFIEIQSFPHAVSKIRKISSLDWQPNNKAVLAISTIDIRDFSTRVLEGGKPSISNVYIWSFQDPTYPSYILNAPMDVNCLQFNPSNPNILAGGMINGQVILWDIENGEKEFEQIEIDMKGDEIAKPQIPTLDWTQLSLPEMSHANCVTGIQWLPKGKIVKSNGSMVSSAGDECFQFLTLGMDSKFILWDMRKDKRRLTLKKNDRFKDAWIPYAVMPIMQLDLTSELPTFALSVSSKNPHSICCTTNEGEFIVADWSPVDSNAEENNSNSDTTFNTVNIATGIYGKTNGHLGIAHTISRSPFFDDILLTIGKSTCKIWKIGCPDPIWTSGFKFNTSYSCGSWSPTRPGVILLGRTDGFIEVWDFLDKSHDYSMMSHFSISQQNVPLTEMKFRVGSGKNSYQFIAIGTQNASLSVVEVPKNLIRPLLDEEKQIRNFFNREYEKVLYFKERWKIRDKEGEEKKLQQLDRGSVDPETRSEAGTTHTAQSHPSLQEVSPNNNINNMNQEKKPSIDKAEIKKKFLTIIQQ</sequence>